<dbReference type="AlphaFoldDB" id="E3LJX9"/>
<keyword evidence="6" id="KW-0812">Transmembrane</keyword>
<dbReference type="Proteomes" id="UP000008281">
    <property type="component" value="Unassembled WGS sequence"/>
</dbReference>
<reference evidence="7" key="1">
    <citation type="submission" date="2007-07" db="EMBL/GenBank/DDBJ databases">
        <title>PCAP assembly of the Caenorhabditis remanei genome.</title>
        <authorList>
            <consortium name="The Caenorhabditis remanei Sequencing Consortium"/>
            <person name="Wilson R.K."/>
        </authorList>
    </citation>
    <scope>NUCLEOTIDE SEQUENCE [LARGE SCALE GENOMIC DNA]</scope>
    <source>
        <strain evidence="7">PB4641</strain>
    </source>
</reference>
<evidence type="ECO:0000256" key="3">
    <source>
        <dbReference type="ARBA" id="ARBA00022676"/>
    </source>
</evidence>
<dbReference type="OrthoDB" id="5777994at2759"/>
<comment type="similarity">
    <text evidence="2 6">Belongs to the glycosyltransferase 92 family.</text>
</comment>
<sequence>MGHPVKSCLFVITFNLLIILYALSLCRKNMNETSVVAPTVLQIRYTVSREKLEIDDKFPIVFYSTAYLDHRYPIPRLRVFSMNACVSPREFISAEISGIALSGNKTTRKRVRLRGEPTEGECPWHWATQCFYNSYIWTAELFENGEERKGHIDGITILLNNRRISLTVREIHPKRRGGFTVCIQPVYWYSEFHNIALFIETWRSQGATRFIVYYHSSTKQVRSLLEYYENIGILKLKSWPSFGSLSSTVSAHFNFPSIDSSTYRVGHTLAQNLCALEMKTEIGAIADFDEIMVADRGLLIEYIEETLKNKTFGAISFNHLLVKFDPKISSMDYSGVMNPIFLNRTGPSKTVFNSSSVDILATHSVRRFIGNETTITAAGSLLHYRHNSYTEIVDTVKKPFKMLPSYPQLHIKRIQKTIITVLGSPIPPYNSTLLHTLNQCISKIVGEGKCRSTVAYCKQWMDPLADWIREETVGVFVV</sequence>
<dbReference type="Pfam" id="PF01697">
    <property type="entry name" value="Glyco_transf_92"/>
    <property type="match status" value="1"/>
</dbReference>
<accession>E3LJX9</accession>
<dbReference type="OMA" id="HARSNWI"/>
<evidence type="ECO:0000256" key="2">
    <source>
        <dbReference type="ARBA" id="ARBA00007647"/>
    </source>
</evidence>
<gene>
    <name evidence="7" type="ORF">CRE_18578</name>
</gene>
<dbReference type="PANTHER" id="PTHR47024:SF3">
    <property type="entry name" value="GLYCOSYLTRANSFERASE FAMILY 92 PROTEIN"/>
    <property type="match status" value="1"/>
</dbReference>
<dbReference type="CTD" id="9839008"/>
<dbReference type="GeneID" id="9839008"/>
<proteinExistence type="inferred from homology"/>
<dbReference type="InterPro" id="IPR008166">
    <property type="entry name" value="Glyco_transf_92"/>
</dbReference>
<dbReference type="PANTHER" id="PTHR47024">
    <property type="entry name" value="BIOFILM ABSENT ON HEAD (AFTER YERSINIA EXPOSURE)-RELATED"/>
    <property type="match status" value="1"/>
</dbReference>
<organism evidence="8">
    <name type="scientific">Caenorhabditis remanei</name>
    <name type="common">Caenorhabditis vulgaris</name>
    <dbReference type="NCBI Taxonomy" id="31234"/>
    <lineage>
        <taxon>Eukaryota</taxon>
        <taxon>Metazoa</taxon>
        <taxon>Ecdysozoa</taxon>
        <taxon>Nematoda</taxon>
        <taxon>Chromadorea</taxon>
        <taxon>Rhabditida</taxon>
        <taxon>Rhabditina</taxon>
        <taxon>Rhabditomorpha</taxon>
        <taxon>Rhabditoidea</taxon>
        <taxon>Rhabditidae</taxon>
        <taxon>Peloderinae</taxon>
        <taxon>Caenorhabditis</taxon>
    </lineage>
</organism>
<dbReference type="FunCoup" id="E3LJX9">
    <property type="interactions" value="9"/>
</dbReference>
<dbReference type="RefSeq" id="XP_003115441.2">
    <property type="nucleotide sequence ID" value="XM_003115393.2"/>
</dbReference>
<dbReference type="EC" id="2.4.1.-" evidence="6"/>
<dbReference type="KEGG" id="crq:GCK72_019308"/>
<dbReference type="eggNOG" id="ENOG502SR1M">
    <property type="taxonomic scope" value="Eukaryota"/>
</dbReference>
<dbReference type="EMBL" id="DS268410">
    <property type="protein sequence ID" value="EFO99928.1"/>
    <property type="molecule type" value="Genomic_DNA"/>
</dbReference>
<dbReference type="HOGENOM" id="CLU_048942_0_0_1"/>
<keyword evidence="4 6" id="KW-0808">Transferase</keyword>
<evidence type="ECO:0000256" key="4">
    <source>
        <dbReference type="ARBA" id="ARBA00022679"/>
    </source>
</evidence>
<keyword evidence="3 6" id="KW-0328">Glycosyltransferase</keyword>
<dbReference type="InParanoid" id="E3LJX9"/>
<keyword evidence="5 6" id="KW-0472">Membrane</keyword>
<keyword evidence="8" id="KW-1185">Reference proteome</keyword>
<dbReference type="GO" id="GO:0016757">
    <property type="term" value="F:glycosyltransferase activity"/>
    <property type="evidence" value="ECO:0007669"/>
    <property type="project" value="UniProtKB-UniRule"/>
</dbReference>
<name>E3LJX9_CAERE</name>
<protein>
    <recommendedName>
        <fullName evidence="6">Glycosyltransferase family 92 protein</fullName>
        <ecNumber evidence="6">2.4.1.-</ecNumber>
    </recommendedName>
</protein>
<evidence type="ECO:0000256" key="6">
    <source>
        <dbReference type="RuleBase" id="RU366017"/>
    </source>
</evidence>
<comment type="subcellular location">
    <subcellularLocation>
        <location evidence="1">Membrane</location>
        <topology evidence="1">Single-pass membrane protein</topology>
    </subcellularLocation>
</comment>
<evidence type="ECO:0000313" key="8">
    <source>
        <dbReference type="Proteomes" id="UP000008281"/>
    </source>
</evidence>
<feature type="transmembrane region" description="Helical" evidence="6">
    <location>
        <begin position="7"/>
        <end position="25"/>
    </location>
</feature>
<evidence type="ECO:0000313" key="7">
    <source>
        <dbReference type="EMBL" id="EFO99928.1"/>
    </source>
</evidence>
<evidence type="ECO:0000256" key="5">
    <source>
        <dbReference type="ARBA" id="ARBA00023136"/>
    </source>
</evidence>
<evidence type="ECO:0000256" key="1">
    <source>
        <dbReference type="ARBA" id="ARBA00004167"/>
    </source>
</evidence>
<dbReference type="GO" id="GO:0016020">
    <property type="term" value="C:membrane"/>
    <property type="evidence" value="ECO:0007669"/>
    <property type="project" value="UniProtKB-SubCell"/>
</dbReference>
<keyword evidence="6" id="KW-1133">Transmembrane helix</keyword>